<dbReference type="PANTHER" id="PTHR24072">
    <property type="entry name" value="RHO FAMILY GTPASE"/>
    <property type="match status" value="1"/>
</dbReference>
<dbReference type="GO" id="GO:0007264">
    <property type="term" value="P:small GTPase-mediated signal transduction"/>
    <property type="evidence" value="ECO:0007669"/>
    <property type="project" value="InterPro"/>
</dbReference>
<dbReference type="PROSITE" id="PS51419">
    <property type="entry name" value="RAB"/>
    <property type="match status" value="1"/>
</dbReference>
<organism evidence="4 5">
    <name type="scientific">Tremella mesenterica</name>
    <name type="common">Jelly fungus</name>
    <dbReference type="NCBI Taxonomy" id="5217"/>
    <lineage>
        <taxon>Eukaryota</taxon>
        <taxon>Fungi</taxon>
        <taxon>Dikarya</taxon>
        <taxon>Basidiomycota</taxon>
        <taxon>Agaricomycotina</taxon>
        <taxon>Tremellomycetes</taxon>
        <taxon>Tremellales</taxon>
        <taxon>Tremellaceae</taxon>
        <taxon>Tremella</taxon>
    </lineage>
</organism>
<evidence type="ECO:0000313" key="5">
    <source>
        <dbReference type="Proteomes" id="UP000289152"/>
    </source>
</evidence>
<dbReference type="PROSITE" id="PS51421">
    <property type="entry name" value="RAS"/>
    <property type="match status" value="1"/>
</dbReference>
<keyword evidence="1" id="KW-0488">Methylation</keyword>
<keyword evidence="3" id="KW-0342">GTP-binding</keyword>
<dbReference type="SMART" id="SM00175">
    <property type="entry name" value="RAB"/>
    <property type="match status" value="1"/>
</dbReference>
<dbReference type="InterPro" id="IPR001806">
    <property type="entry name" value="Small_GTPase"/>
</dbReference>
<dbReference type="STRING" id="5217.A0A4Q1BKZ5"/>
<dbReference type="GO" id="GO:0003924">
    <property type="term" value="F:GTPase activity"/>
    <property type="evidence" value="ECO:0007669"/>
    <property type="project" value="InterPro"/>
</dbReference>
<evidence type="ECO:0000256" key="2">
    <source>
        <dbReference type="ARBA" id="ARBA00022741"/>
    </source>
</evidence>
<evidence type="ECO:0000256" key="3">
    <source>
        <dbReference type="ARBA" id="ARBA00023134"/>
    </source>
</evidence>
<dbReference type="InterPro" id="IPR005225">
    <property type="entry name" value="Small_GTP-bd"/>
</dbReference>
<dbReference type="InterPro" id="IPR027417">
    <property type="entry name" value="P-loop_NTPase"/>
</dbReference>
<dbReference type="OrthoDB" id="8830751at2759"/>
<dbReference type="AlphaFoldDB" id="A0A4Q1BKZ5"/>
<sequence length="133" mass="14974">MSRYVPTVFDNYSASVLVDGRPVSLGLWDTAGQEDYDRLRPLSYPQTDVFIVCFSLVSPPSFENVRMKWIPEITHHAAGIPIVLVGTKLDLREDPVTVQRLRERNFIPITYSQGVQCAKDVGAVRYLEASSKT</sequence>
<dbReference type="PROSITE" id="PS51420">
    <property type="entry name" value="RHO"/>
    <property type="match status" value="1"/>
</dbReference>
<comment type="caution">
    <text evidence="4">The sequence shown here is derived from an EMBL/GenBank/DDBJ whole genome shotgun (WGS) entry which is preliminary data.</text>
</comment>
<dbReference type="Proteomes" id="UP000289152">
    <property type="component" value="Unassembled WGS sequence"/>
</dbReference>
<name>A0A4Q1BKZ5_TREME</name>
<dbReference type="VEuPathDB" id="FungiDB:TREMEDRAFT_35867"/>
<dbReference type="SMART" id="SM00174">
    <property type="entry name" value="RHO"/>
    <property type="match status" value="1"/>
</dbReference>
<dbReference type="EMBL" id="SDIL01000047">
    <property type="protein sequence ID" value="RXK38449.1"/>
    <property type="molecule type" value="Genomic_DNA"/>
</dbReference>
<proteinExistence type="predicted"/>
<accession>A0A4Q1BKZ5</accession>
<evidence type="ECO:0000256" key="1">
    <source>
        <dbReference type="ARBA" id="ARBA00022481"/>
    </source>
</evidence>
<dbReference type="SMART" id="SM00173">
    <property type="entry name" value="RAS"/>
    <property type="match status" value="1"/>
</dbReference>
<dbReference type="InParanoid" id="A0A4Q1BKZ5"/>
<dbReference type="Gene3D" id="3.40.50.300">
    <property type="entry name" value="P-loop containing nucleotide triphosphate hydrolases"/>
    <property type="match status" value="1"/>
</dbReference>
<keyword evidence="5" id="KW-1185">Reference proteome</keyword>
<evidence type="ECO:0000313" key="4">
    <source>
        <dbReference type="EMBL" id="RXK38449.1"/>
    </source>
</evidence>
<protein>
    <submittedName>
        <fullName evidence="4">Rho family protein</fullName>
    </submittedName>
</protein>
<keyword evidence="2" id="KW-0547">Nucleotide-binding</keyword>
<dbReference type="SUPFAM" id="SSF52540">
    <property type="entry name" value="P-loop containing nucleoside triphosphate hydrolases"/>
    <property type="match status" value="1"/>
</dbReference>
<dbReference type="NCBIfam" id="TIGR00231">
    <property type="entry name" value="small_GTP"/>
    <property type="match status" value="1"/>
</dbReference>
<gene>
    <name evidence="4" type="ORF">M231_04214</name>
</gene>
<reference evidence="4 5" key="1">
    <citation type="submission" date="2016-06" db="EMBL/GenBank/DDBJ databases">
        <title>Evolution of pathogenesis and genome organization in the Tremellales.</title>
        <authorList>
            <person name="Cuomo C."/>
            <person name="Litvintseva A."/>
            <person name="Heitman J."/>
            <person name="Chen Y."/>
            <person name="Sun S."/>
            <person name="Springer D."/>
            <person name="Dromer F."/>
            <person name="Young S."/>
            <person name="Zeng Q."/>
            <person name="Chapman S."/>
            <person name="Gujja S."/>
            <person name="Saif S."/>
            <person name="Birren B."/>
        </authorList>
    </citation>
    <scope>NUCLEOTIDE SEQUENCE [LARGE SCALE GENOMIC DNA]</scope>
    <source>
        <strain evidence="4 5">ATCC 28783</strain>
    </source>
</reference>
<dbReference type="Pfam" id="PF00071">
    <property type="entry name" value="Ras"/>
    <property type="match status" value="1"/>
</dbReference>
<dbReference type="PRINTS" id="PR00449">
    <property type="entry name" value="RASTRNSFRMNG"/>
</dbReference>
<dbReference type="GO" id="GO:0005525">
    <property type="term" value="F:GTP binding"/>
    <property type="evidence" value="ECO:0007669"/>
    <property type="project" value="UniProtKB-KW"/>
</dbReference>
<dbReference type="InterPro" id="IPR003578">
    <property type="entry name" value="Small_GTPase_Rho"/>
</dbReference>